<dbReference type="InterPro" id="IPR036967">
    <property type="entry name" value="Ribosomal_uS11_sf"/>
</dbReference>
<protein>
    <recommendedName>
        <fullName evidence="4">Small ribosomal subunit protein uS11</fullName>
    </recommendedName>
</protein>
<dbReference type="KEGG" id="snay:FZC37_00930"/>
<accession>A0A5C0UJ62</accession>
<dbReference type="PANTHER" id="PTHR11759">
    <property type="entry name" value="40S RIBOSOMAL PROTEIN S14/30S RIBOSOMAL PROTEIN S11"/>
    <property type="match status" value="1"/>
</dbReference>
<dbReference type="Proteomes" id="UP000323844">
    <property type="component" value="Chromosome"/>
</dbReference>
<dbReference type="RefSeq" id="WP_148951863.1">
    <property type="nucleotide sequence ID" value="NZ_CP043312.1"/>
</dbReference>
<organism evidence="5 6">
    <name type="scientific">Candidatus Sneabacter namystus</name>
    <dbReference type="NCBI Taxonomy" id="2601646"/>
    <lineage>
        <taxon>Bacteria</taxon>
        <taxon>Pseudomonadati</taxon>
        <taxon>Pseudomonadota</taxon>
        <taxon>Alphaproteobacteria</taxon>
        <taxon>Rickettsiales</taxon>
        <taxon>Rickettsiaceae</taxon>
        <taxon>Rickettsieae</taxon>
        <taxon>Candidatus Sneabacter</taxon>
    </lineage>
</organism>
<keyword evidence="6" id="KW-1185">Reference proteome</keyword>
<dbReference type="NCBIfam" id="NF003698">
    <property type="entry name" value="PRK05309.1"/>
    <property type="match status" value="1"/>
</dbReference>
<dbReference type="HAMAP" id="MF_01310">
    <property type="entry name" value="Ribosomal_uS11"/>
    <property type="match status" value="1"/>
</dbReference>
<comment type="similarity">
    <text evidence="1 4">Belongs to the universal ribosomal protein uS11 family.</text>
</comment>
<dbReference type="AlphaFoldDB" id="A0A5C0UJ62"/>
<dbReference type="GO" id="GO:1990904">
    <property type="term" value="C:ribonucleoprotein complex"/>
    <property type="evidence" value="ECO:0007669"/>
    <property type="project" value="UniProtKB-KW"/>
</dbReference>
<keyword evidence="2 4" id="KW-0689">Ribosomal protein</keyword>
<dbReference type="InterPro" id="IPR001971">
    <property type="entry name" value="Ribosomal_uS11"/>
</dbReference>
<dbReference type="GO" id="GO:0003735">
    <property type="term" value="F:structural constituent of ribosome"/>
    <property type="evidence" value="ECO:0007669"/>
    <property type="project" value="InterPro"/>
</dbReference>
<evidence type="ECO:0000256" key="4">
    <source>
        <dbReference type="HAMAP-Rule" id="MF_01310"/>
    </source>
</evidence>
<dbReference type="GO" id="GO:0005840">
    <property type="term" value="C:ribosome"/>
    <property type="evidence" value="ECO:0007669"/>
    <property type="project" value="UniProtKB-KW"/>
</dbReference>
<dbReference type="EMBL" id="CP043312">
    <property type="protein sequence ID" value="QEK39502.1"/>
    <property type="molecule type" value="Genomic_DNA"/>
</dbReference>
<evidence type="ECO:0000256" key="3">
    <source>
        <dbReference type="ARBA" id="ARBA00023274"/>
    </source>
</evidence>
<proteinExistence type="inferred from homology"/>
<evidence type="ECO:0000256" key="2">
    <source>
        <dbReference type="ARBA" id="ARBA00022980"/>
    </source>
</evidence>
<dbReference type="PIRSF" id="PIRSF002131">
    <property type="entry name" value="Ribosomal_S11"/>
    <property type="match status" value="1"/>
</dbReference>
<evidence type="ECO:0000256" key="1">
    <source>
        <dbReference type="ARBA" id="ARBA00006194"/>
    </source>
</evidence>
<reference evidence="5 6" key="1">
    <citation type="submission" date="2019-08" db="EMBL/GenBank/DDBJ databases">
        <title>Highly reduced genomes of protist endosymbionts show evolutionary convergence.</title>
        <authorList>
            <person name="George E."/>
            <person name="Husnik F."/>
            <person name="Tashyreva D."/>
            <person name="Prokopchuk G."/>
            <person name="Horak A."/>
            <person name="Kwong W.K."/>
            <person name="Lukes J."/>
            <person name="Keeling P.J."/>
        </authorList>
    </citation>
    <scope>NUCLEOTIDE SEQUENCE [LARGE SCALE GENOMIC DNA]</scope>
    <source>
        <strain evidence="5">1621</strain>
    </source>
</reference>
<gene>
    <name evidence="4 5" type="primary">rpsK</name>
    <name evidence="5" type="ORF">FZC37_00930</name>
</gene>
<comment type="subunit">
    <text evidence="4">Part of the 30S ribosomal subunit. Interacts with proteins S7 and S18. Binds to IF-3.</text>
</comment>
<dbReference type="GO" id="GO:0006412">
    <property type="term" value="P:translation"/>
    <property type="evidence" value="ECO:0007669"/>
    <property type="project" value="UniProtKB-UniRule"/>
</dbReference>
<sequence length="130" mass="14067">MNKHSGSQAKKKKKRGPALGIVHIQTTFNNTIVTFSDVQGNVLVSSSAGKSHFKGTKKSTPYAAQVTVEAAAKEAKDIGFQTLSIHVNGAGSQREAALRAMFNQPFVITQIVDTSKLPHNGTRPPKRRRN</sequence>
<dbReference type="SUPFAM" id="SSF53137">
    <property type="entry name" value="Translational machinery components"/>
    <property type="match status" value="1"/>
</dbReference>
<dbReference type="GO" id="GO:0019843">
    <property type="term" value="F:rRNA binding"/>
    <property type="evidence" value="ECO:0007669"/>
    <property type="project" value="UniProtKB-UniRule"/>
</dbReference>
<name>A0A5C0UJ62_9RICK</name>
<dbReference type="OrthoDB" id="9806415at2"/>
<dbReference type="Gene3D" id="3.30.420.80">
    <property type="entry name" value="Ribosomal protein S11"/>
    <property type="match status" value="1"/>
</dbReference>
<comment type="function">
    <text evidence="4">Located on the platform of the 30S subunit, it bridges several disparate RNA helices of the 16S rRNA. Forms part of the Shine-Dalgarno cleft in the 70S ribosome.</text>
</comment>
<keyword evidence="3 4" id="KW-0687">Ribonucleoprotein</keyword>
<dbReference type="Pfam" id="PF00411">
    <property type="entry name" value="Ribosomal_S11"/>
    <property type="match status" value="1"/>
</dbReference>
<evidence type="ECO:0000313" key="6">
    <source>
        <dbReference type="Proteomes" id="UP000323844"/>
    </source>
</evidence>
<evidence type="ECO:0000313" key="5">
    <source>
        <dbReference type="EMBL" id="QEK39502.1"/>
    </source>
</evidence>
<keyword evidence="4" id="KW-0694">RNA-binding</keyword>
<keyword evidence="4" id="KW-0699">rRNA-binding</keyword>